<dbReference type="InterPro" id="IPR016181">
    <property type="entry name" value="Acyl_CoA_acyltransferase"/>
</dbReference>
<keyword evidence="5" id="KW-0012">Acyltransferase</keyword>
<keyword evidence="3 11" id="KW-0808">Transferase</keyword>
<dbReference type="PANTHER" id="PTHR37323">
    <property type="entry name" value="GCN5-RELATED N-ACETYLTRANSFERASE"/>
    <property type="match status" value="1"/>
</dbReference>
<evidence type="ECO:0000256" key="9">
    <source>
        <dbReference type="ARBA" id="ARBA00045724"/>
    </source>
</evidence>
<evidence type="ECO:0000256" key="5">
    <source>
        <dbReference type="ARBA" id="ARBA00023315"/>
    </source>
</evidence>
<keyword evidence="12" id="KW-1185">Reference proteome</keyword>
<evidence type="ECO:0000256" key="2">
    <source>
        <dbReference type="ARBA" id="ARBA00022516"/>
    </source>
</evidence>
<dbReference type="AlphaFoldDB" id="A0A4V2NWQ1"/>
<comment type="catalytic activity">
    <reaction evidence="10">
        <text>a (3R)-hydroxyacyl-[ACP] + L-ornithine = a lyso-ornithine lipid + holo-[ACP] + H(+)</text>
        <dbReference type="Rhea" id="RHEA:20633"/>
        <dbReference type="Rhea" id="RHEA-COMP:9685"/>
        <dbReference type="Rhea" id="RHEA-COMP:9945"/>
        <dbReference type="ChEBI" id="CHEBI:15378"/>
        <dbReference type="ChEBI" id="CHEBI:46911"/>
        <dbReference type="ChEBI" id="CHEBI:64479"/>
        <dbReference type="ChEBI" id="CHEBI:78827"/>
        <dbReference type="ChEBI" id="CHEBI:138482"/>
        <dbReference type="EC" id="2.3.2.30"/>
    </reaction>
    <physiologicalReaction direction="left-to-right" evidence="10">
        <dbReference type="Rhea" id="RHEA:20634"/>
    </physiologicalReaction>
</comment>
<dbReference type="EC" id="2.3.2.30" evidence="7"/>
<evidence type="ECO:0000256" key="8">
    <source>
        <dbReference type="ARBA" id="ARBA00039866"/>
    </source>
</evidence>
<gene>
    <name evidence="11" type="ORF">EZJ19_02985</name>
</gene>
<reference evidence="11 12" key="1">
    <citation type="submission" date="2019-03" db="EMBL/GenBank/DDBJ databases">
        <title>Genome sequence of Thiobacillaceae bacterium LSR1, a sulfur-oxidizing bacterium isolated from freshwater sediment.</title>
        <authorList>
            <person name="Li S."/>
        </authorList>
    </citation>
    <scope>NUCLEOTIDE SEQUENCE [LARGE SCALE GENOMIC DNA]</scope>
    <source>
        <strain evidence="11 12">LSR1</strain>
    </source>
</reference>
<comment type="similarity">
    <text evidence="6">Belongs to the acetyltransferase family. OlsB subfamily.</text>
</comment>
<keyword evidence="4" id="KW-0443">Lipid metabolism</keyword>
<evidence type="ECO:0000313" key="12">
    <source>
        <dbReference type="Proteomes" id="UP000295443"/>
    </source>
</evidence>
<evidence type="ECO:0000256" key="10">
    <source>
        <dbReference type="ARBA" id="ARBA00047785"/>
    </source>
</evidence>
<accession>A0A4V2NWQ1</accession>
<organism evidence="11 12">
    <name type="scientific">Parasulfuritortus cantonensis</name>
    <dbReference type="NCBI Taxonomy" id="2528202"/>
    <lineage>
        <taxon>Bacteria</taxon>
        <taxon>Pseudomonadati</taxon>
        <taxon>Pseudomonadota</taxon>
        <taxon>Betaproteobacteria</taxon>
        <taxon>Nitrosomonadales</taxon>
        <taxon>Thiobacillaceae</taxon>
        <taxon>Parasulfuritortus</taxon>
    </lineage>
</organism>
<comment type="function">
    <text evidence="9">Catalyzes the first step in the biosynthesis of ornithine lipids, which are phosphorus-free membrane lipids. Catalyzes the 3-hydroxyacyl-acyl carrier protein-dependent acylation of ornithine to form lyso-ornithine lipid (LOL).</text>
</comment>
<dbReference type="OrthoDB" id="9787072at2"/>
<dbReference type="RefSeq" id="WP_131444810.1">
    <property type="nucleotide sequence ID" value="NZ_SJZB01000012.1"/>
</dbReference>
<dbReference type="PANTHER" id="PTHR37323:SF1">
    <property type="entry name" value="L-ORNITHINE N(ALPHA)-ACYLTRANSFERASE"/>
    <property type="match status" value="1"/>
</dbReference>
<dbReference type="Gene3D" id="3.40.630.30">
    <property type="match status" value="1"/>
</dbReference>
<dbReference type="Pfam" id="PF13444">
    <property type="entry name" value="Acetyltransf_5"/>
    <property type="match status" value="1"/>
</dbReference>
<keyword evidence="2" id="KW-0444">Lipid biosynthesis</keyword>
<evidence type="ECO:0000256" key="7">
    <source>
        <dbReference type="ARBA" id="ARBA00039058"/>
    </source>
</evidence>
<dbReference type="EMBL" id="SJZB01000012">
    <property type="protein sequence ID" value="TCJ18212.1"/>
    <property type="molecule type" value="Genomic_DNA"/>
</dbReference>
<name>A0A4V2NWQ1_9PROT</name>
<dbReference type="Proteomes" id="UP000295443">
    <property type="component" value="Unassembled WGS sequence"/>
</dbReference>
<evidence type="ECO:0000313" key="11">
    <source>
        <dbReference type="EMBL" id="TCJ18212.1"/>
    </source>
</evidence>
<comment type="pathway">
    <text evidence="1">Lipid metabolism.</text>
</comment>
<dbReference type="InterPro" id="IPR052351">
    <property type="entry name" value="Ornithine_N-alpha-AT"/>
</dbReference>
<dbReference type="SUPFAM" id="SSF55729">
    <property type="entry name" value="Acyl-CoA N-acyltransferases (Nat)"/>
    <property type="match status" value="1"/>
</dbReference>
<evidence type="ECO:0000256" key="4">
    <source>
        <dbReference type="ARBA" id="ARBA00023098"/>
    </source>
</evidence>
<protein>
    <recommendedName>
        <fullName evidence="8">L-ornithine N(alpha)-acyltransferase</fullName>
        <ecNumber evidence="7">2.3.2.30</ecNumber>
    </recommendedName>
</protein>
<evidence type="ECO:0000256" key="1">
    <source>
        <dbReference type="ARBA" id="ARBA00005189"/>
    </source>
</evidence>
<proteinExistence type="inferred from homology"/>
<evidence type="ECO:0000256" key="6">
    <source>
        <dbReference type="ARBA" id="ARBA00038095"/>
    </source>
</evidence>
<sequence>MHTGLQVEEGRKKRQFRVALASSREEIREAQKLRWQIFAEEMGAHLDSPEPGLDIDLYDRWCDHLIVRDLDNGEVVGTYRILSPEAAKQIGNYYSDQEFDLTRLGHIRERMVEIGRSCVHPDYRNGGTIALLWSGLASYMQERGYDYLMGCASIAMQDGGHNAAGVWHAVRKKHLAPVEWRVFPRCPLPLEALTSEAAPIVPPLIKGYLRAGAYVCGEPAWDPDFNTADILILLPMLKVSPAYARHFLAGQPE</sequence>
<evidence type="ECO:0000256" key="3">
    <source>
        <dbReference type="ARBA" id="ARBA00022679"/>
    </source>
</evidence>
<dbReference type="GO" id="GO:0043810">
    <property type="term" value="F:ornithine-acyl [acyl carrier protein] N-acyltransferase activity"/>
    <property type="evidence" value="ECO:0007669"/>
    <property type="project" value="UniProtKB-EC"/>
</dbReference>
<dbReference type="GO" id="GO:0006629">
    <property type="term" value="P:lipid metabolic process"/>
    <property type="evidence" value="ECO:0007669"/>
    <property type="project" value="UniProtKB-KW"/>
</dbReference>
<comment type="caution">
    <text evidence="11">The sequence shown here is derived from an EMBL/GenBank/DDBJ whole genome shotgun (WGS) entry which is preliminary data.</text>
</comment>